<sequence length="57" mass="6409">MKPDSSLPAILRDWMHTATAEELHALHDRVEHWHASPGRTVALGVLESLIRQREGGE</sequence>
<reference evidence="1" key="1">
    <citation type="submission" date="2015-06" db="EMBL/GenBank/DDBJ databases">
        <authorList>
            <person name="Joergensen T."/>
        </authorList>
    </citation>
    <scope>NUCLEOTIDE SEQUENCE</scope>
    <source>
        <plasmid evidence="1">pRGRH0256</plasmid>
    </source>
</reference>
<organism evidence="1">
    <name type="scientific">uncultured prokaryote</name>
    <dbReference type="NCBI Taxonomy" id="198431"/>
    <lineage>
        <taxon>unclassified sequences</taxon>
        <taxon>environmental samples</taxon>
    </lineage>
</organism>
<proteinExistence type="predicted"/>
<keyword evidence="1" id="KW-0614">Plasmid</keyword>
<accession>A0A0H5PZ60</accession>
<evidence type="ECO:0000313" key="1">
    <source>
        <dbReference type="EMBL" id="CRY94454.1"/>
    </source>
</evidence>
<protein>
    <submittedName>
        <fullName evidence="1">Uncharacterized protein</fullName>
    </submittedName>
</protein>
<reference evidence="1" key="2">
    <citation type="submission" date="2015-07" db="EMBL/GenBank/DDBJ databases">
        <title>Plasmids, circular viruses and viroids from rat gut.</title>
        <authorList>
            <person name="Jorgensen T.J."/>
            <person name="Hansen M.A."/>
            <person name="Xu Z."/>
            <person name="Tabak M.A."/>
            <person name="Sorensen S.J."/>
            <person name="Hansen L.H."/>
        </authorList>
    </citation>
    <scope>NUCLEOTIDE SEQUENCE</scope>
    <source>
        <plasmid evidence="1">pRGRH0256</plasmid>
    </source>
</reference>
<geneLocation type="plasmid" evidence="1">
    <name>pRGRH0256</name>
</geneLocation>
<name>A0A0H5PZ60_9ZZZZ</name>
<dbReference type="AlphaFoldDB" id="A0A0H5PZ60"/>
<dbReference type="EMBL" id="LN852929">
    <property type="protein sequence ID" value="CRY94454.1"/>
    <property type="molecule type" value="Genomic_DNA"/>
</dbReference>